<dbReference type="Gene3D" id="3.40.30.10">
    <property type="entry name" value="Glutaredoxin"/>
    <property type="match status" value="1"/>
</dbReference>
<dbReference type="InterPro" id="IPR036249">
    <property type="entry name" value="Thioredoxin-like_sf"/>
</dbReference>
<evidence type="ECO:0000313" key="1">
    <source>
        <dbReference type="EMBL" id="GGB63348.1"/>
    </source>
</evidence>
<protein>
    <recommendedName>
        <fullName evidence="3">Glutaredoxin family protein</fullName>
    </recommendedName>
</protein>
<evidence type="ECO:0008006" key="3">
    <source>
        <dbReference type="Google" id="ProtNLM"/>
    </source>
</evidence>
<dbReference type="AlphaFoldDB" id="A0A9W5U1X7"/>
<proteinExistence type="predicted"/>
<dbReference type="PANTHER" id="PTHR33558">
    <property type="entry name" value="GLUTAREDOXIN-LIKE PROTEIN C5ORF63 HOMOLOG"/>
    <property type="match status" value="1"/>
</dbReference>
<dbReference type="Proteomes" id="UP000621492">
    <property type="component" value="Unassembled WGS sequence"/>
</dbReference>
<sequence>MTPVIFYTKENCSLCEDAYALLKLLQHDYHFTIEERDIYTNDEWLEEYQLLIPYIKINETELNCEQINYNSLDNALKRVHNVYV</sequence>
<name>A0A9W5U1X7_9BACI</name>
<keyword evidence="2" id="KW-1185">Reference proteome</keyword>
<reference evidence="1" key="2">
    <citation type="submission" date="2020-09" db="EMBL/GenBank/DDBJ databases">
        <authorList>
            <person name="Sun Q."/>
            <person name="Zhou Y."/>
        </authorList>
    </citation>
    <scope>NUCLEOTIDE SEQUENCE</scope>
    <source>
        <strain evidence="1">CGMCC 1.15454</strain>
    </source>
</reference>
<organism evidence="1 2">
    <name type="scientific">Lentibacillus populi</name>
    <dbReference type="NCBI Taxonomy" id="1827502"/>
    <lineage>
        <taxon>Bacteria</taxon>
        <taxon>Bacillati</taxon>
        <taxon>Bacillota</taxon>
        <taxon>Bacilli</taxon>
        <taxon>Bacillales</taxon>
        <taxon>Bacillaceae</taxon>
        <taxon>Lentibacillus</taxon>
    </lineage>
</organism>
<reference evidence="1" key="1">
    <citation type="journal article" date="2014" name="Int. J. Syst. Evol. Microbiol.">
        <title>Complete genome sequence of Corynebacterium casei LMG S-19264T (=DSM 44701T), isolated from a smear-ripened cheese.</title>
        <authorList>
            <consortium name="US DOE Joint Genome Institute (JGI-PGF)"/>
            <person name="Walter F."/>
            <person name="Albersmeier A."/>
            <person name="Kalinowski J."/>
            <person name="Ruckert C."/>
        </authorList>
    </citation>
    <scope>NUCLEOTIDE SEQUENCE</scope>
    <source>
        <strain evidence="1">CGMCC 1.15454</strain>
    </source>
</reference>
<dbReference type="SUPFAM" id="SSF52833">
    <property type="entry name" value="Thioredoxin-like"/>
    <property type="match status" value="1"/>
</dbReference>
<dbReference type="EMBL" id="BMJD01000086">
    <property type="protein sequence ID" value="GGB63348.1"/>
    <property type="molecule type" value="Genomic_DNA"/>
</dbReference>
<evidence type="ECO:0000313" key="2">
    <source>
        <dbReference type="Proteomes" id="UP000621492"/>
    </source>
</evidence>
<dbReference type="InterPro" id="IPR008554">
    <property type="entry name" value="Glutaredoxin-like"/>
</dbReference>
<dbReference type="PANTHER" id="PTHR33558:SF1">
    <property type="entry name" value="GLUTAREDOXIN-LIKE PROTEIN C5ORF63 HOMOLOG"/>
    <property type="match status" value="1"/>
</dbReference>
<dbReference type="InterPro" id="IPR052565">
    <property type="entry name" value="Glutaredoxin-like_YDR286C"/>
</dbReference>
<gene>
    <name evidence="1" type="ORF">GCM10011409_45530</name>
</gene>
<dbReference type="Pfam" id="PF05768">
    <property type="entry name" value="Glrx-like"/>
    <property type="match status" value="1"/>
</dbReference>
<dbReference type="RefSeq" id="WP_188725962.1">
    <property type="nucleotide sequence ID" value="NZ_BMJD01000086.1"/>
</dbReference>
<comment type="caution">
    <text evidence="1">The sequence shown here is derived from an EMBL/GenBank/DDBJ whole genome shotgun (WGS) entry which is preliminary data.</text>
</comment>
<accession>A0A9W5U1X7</accession>